<keyword evidence="1" id="KW-0812">Transmembrane</keyword>
<feature type="transmembrane region" description="Helical" evidence="1">
    <location>
        <begin position="41"/>
        <end position="62"/>
    </location>
</feature>
<protein>
    <submittedName>
        <fullName evidence="2">DUF6526 family protein</fullName>
    </submittedName>
</protein>
<dbReference type="RefSeq" id="WP_330106524.1">
    <property type="nucleotide sequence ID" value="NZ_JAZDQT010000001.1"/>
</dbReference>
<keyword evidence="1" id="KW-0472">Membrane</keyword>
<dbReference type="Pfam" id="PF20136">
    <property type="entry name" value="DUF6526"/>
    <property type="match status" value="1"/>
</dbReference>
<feature type="transmembrane region" description="Helical" evidence="1">
    <location>
        <begin position="15"/>
        <end position="35"/>
    </location>
</feature>
<accession>A0ABU7I3V0</accession>
<reference evidence="2 3" key="1">
    <citation type="submission" date="2024-01" db="EMBL/GenBank/DDBJ databases">
        <title>Pedobacter sp. nov., isolated from fresh soil.</title>
        <authorList>
            <person name="Le N.T.T."/>
        </authorList>
    </citation>
    <scope>NUCLEOTIDE SEQUENCE [LARGE SCALE GENOMIC DNA]</scope>
    <source>
        <strain evidence="2 3">KR3-3</strain>
    </source>
</reference>
<keyword evidence="3" id="KW-1185">Reference proteome</keyword>
<evidence type="ECO:0000313" key="2">
    <source>
        <dbReference type="EMBL" id="MEE1944148.1"/>
    </source>
</evidence>
<comment type="caution">
    <text evidence="2">The sequence shown here is derived from an EMBL/GenBank/DDBJ whole genome shotgun (WGS) entry which is preliminary data.</text>
</comment>
<gene>
    <name evidence="2" type="ORF">VRU48_03445</name>
</gene>
<evidence type="ECO:0000256" key="1">
    <source>
        <dbReference type="SAM" id="Phobius"/>
    </source>
</evidence>
<organism evidence="2 3">
    <name type="scientific">Pedobacter albus</name>
    <dbReference type="NCBI Taxonomy" id="3113905"/>
    <lineage>
        <taxon>Bacteria</taxon>
        <taxon>Pseudomonadati</taxon>
        <taxon>Bacteroidota</taxon>
        <taxon>Sphingobacteriia</taxon>
        <taxon>Sphingobacteriales</taxon>
        <taxon>Sphingobacteriaceae</taxon>
        <taxon>Pedobacter</taxon>
    </lineage>
</organism>
<name>A0ABU7I3V0_9SPHI</name>
<dbReference type="EMBL" id="JAZDQT010000001">
    <property type="protein sequence ID" value="MEE1944148.1"/>
    <property type="molecule type" value="Genomic_DNA"/>
</dbReference>
<evidence type="ECO:0000313" key="3">
    <source>
        <dbReference type="Proteomes" id="UP001336835"/>
    </source>
</evidence>
<dbReference type="Proteomes" id="UP001336835">
    <property type="component" value="Unassembled WGS sequence"/>
</dbReference>
<dbReference type="InterPro" id="IPR045385">
    <property type="entry name" value="DUF6526"/>
</dbReference>
<proteinExistence type="predicted"/>
<sequence>MSQNFNNHKRFSPPYHFFTVPLILTGLGFAVYAFVKTPDLTHGLIVLAFMLIGIIGLFARFFSLRVQDRAARADERLRYYILTGKMLPATLRMGQILALRFASDEEFPALVDQALAEQLSPTDIKKAIKNWRGDYHRI</sequence>
<keyword evidence="1" id="KW-1133">Transmembrane helix</keyword>